<dbReference type="InterPro" id="IPR052968">
    <property type="entry name" value="Nucleotide_metab_enz"/>
</dbReference>
<dbReference type="Gene3D" id="3.10.310.30">
    <property type="match status" value="1"/>
</dbReference>
<dbReference type="InterPro" id="IPR038763">
    <property type="entry name" value="DHH_sf"/>
</dbReference>
<dbReference type="Pfam" id="PF26386">
    <property type="entry name" value="NrnB_C"/>
    <property type="match status" value="1"/>
</dbReference>
<dbReference type="PANTHER" id="PTHR42146">
    <property type="entry name" value="3',5'-CYCLIC-NUCLEOTIDE PHOSPHODIESTERASE"/>
    <property type="match status" value="1"/>
</dbReference>
<name>A0A2N5M6C2_9BACI</name>
<organism evidence="2 3">
    <name type="scientific">Peribacillus deserti</name>
    <dbReference type="NCBI Taxonomy" id="673318"/>
    <lineage>
        <taxon>Bacteria</taxon>
        <taxon>Bacillati</taxon>
        <taxon>Bacillota</taxon>
        <taxon>Bacilli</taxon>
        <taxon>Bacillales</taxon>
        <taxon>Bacillaceae</taxon>
        <taxon>Peribacillus</taxon>
    </lineage>
</organism>
<reference evidence="2 3" key="1">
    <citation type="submission" date="2017-11" db="EMBL/GenBank/DDBJ databases">
        <title>Comparitive Functional Genomics of Dry Heat Resistant strains isolated from the Viking Spacecraft.</title>
        <authorList>
            <person name="Seuylemezian A."/>
            <person name="Cooper K."/>
            <person name="Vaishampayan P."/>
        </authorList>
    </citation>
    <scope>NUCLEOTIDE SEQUENCE [LARGE SCALE GENOMIC DNA]</scope>
    <source>
        <strain evidence="2 3">V1-29</strain>
    </source>
</reference>
<gene>
    <name evidence="2" type="ORF">CUU66_10325</name>
</gene>
<dbReference type="PANTHER" id="PTHR42146:SF1">
    <property type="entry name" value="OLIGORIBONUCLEASE NRNB"/>
    <property type="match status" value="1"/>
</dbReference>
<dbReference type="OrthoDB" id="2035301at2"/>
<dbReference type="Proteomes" id="UP000234748">
    <property type="component" value="Unassembled WGS sequence"/>
</dbReference>
<dbReference type="InterPro" id="IPR058608">
    <property type="entry name" value="NrnB_C"/>
</dbReference>
<evidence type="ECO:0000313" key="2">
    <source>
        <dbReference type="EMBL" id="PLT29918.1"/>
    </source>
</evidence>
<accession>A0A2N5M6C2</accession>
<evidence type="ECO:0000313" key="3">
    <source>
        <dbReference type="Proteomes" id="UP000234748"/>
    </source>
</evidence>
<protein>
    <submittedName>
        <fullName evidence="2">Oligoribonuclease</fullName>
    </submittedName>
</protein>
<dbReference type="AlphaFoldDB" id="A0A2N5M6C2"/>
<proteinExistence type="predicted"/>
<keyword evidence="3" id="KW-1185">Reference proteome</keyword>
<sequence>MYTLLTHNDLDGVGCGILAKLAFGDKVEVRYNSISSLNRQVEHFLERNDFSQNLLITDLSVNEKNEEGIEEFISRGGKVTLIDHHVTAIHLNQYDWGYVAVEDEEGRPASATSLLYHYLISQDFLSPSQAADEFVELVRLYDTWEWDRLSIQDAKRLNDLFFMFSIEEFEEKMSARIMNSEKFTFDELELKLLDIEENKIDRYIRRKKREVYQTFIEGECAGIVHAESYHSELGNELMKEFSHLDYIAIVMVGGKRISLRTIHDHIDVSKVAARYHGGGHQKASGCNLTQEGFSLFVEQPFLIEPLKADAFHNRYNIKEPETFCLFSNHNQDTILISREAEKEWRLEINKELIGIYPAFSDAERVVKRQYSAWLVRDDLYVEFLRKKYVEKK</sequence>
<dbReference type="EMBL" id="PGUY01000031">
    <property type="protein sequence ID" value="PLT29918.1"/>
    <property type="molecule type" value="Genomic_DNA"/>
</dbReference>
<dbReference type="RefSeq" id="WP_101641758.1">
    <property type="nucleotide sequence ID" value="NZ_PGUY01000031.1"/>
</dbReference>
<feature type="domain" description="Oligoribonuclease NrnB C-terminal" evidence="1">
    <location>
        <begin position="324"/>
        <end position="391"/>
    </location>
</feature>
<dbReference type="SUPFAM" id="SSF64182">
    <property type="entry name" value="DHH phosphoesterases"/>
    <property type="match status" value="1"/>
</dbReference>
<evidence type="ECO:0000259" key="1">
    <source>
        <dbReference type="Pfam" id="PF26386"/>
    </source>
</evidence>
<comment type="caution">
    <text evidence="2">The sequence shown here is derived from an EMBL/GenBank/DDBJ whole genome shotgun (WGS) entry which is preliminary data.</text>
</comment>